<evidence type="ECO:0000256" key="1">
    <source>
        <dbReference type="ARBA" id="ARBA00004651"/>
    </source>
</evidence>
<feature type="transmembrane region" description="Helical" evidence="9">
    <location>
        <begin position="143"/>
        <end position="162"/>
    </location>
</feature>
<feature type="transmembrane region" description="Helical" evidence="9">
    <location>
        <begin position="33"/>
        <end position="55"/>
    </location>
</feature>
<evidence type="ECO:0000313" key="10">
    <source>
        <dbReference type="EMBL" id="GAA3628123.1"/>
    </source>
</evidence>
<evidence type="ECO:0000256" key="6">
    <source>
        <dbReference type="ARBA" id="ARBA00022989"/>
    </source>
</evidence>
<evidence type="ECO:0000256" key="3">
    <source>
        <dbReference type="ARBA" id="ARBA00022448"/>
    </source>
</evidence>
<dbReference type="RefSeq" id="WP_231484578.1">
    <property type="nucleotide sequence ID" value="NZ_BAAAZO010000010.1"/>
</dbReference>
<dbReference type="Proteomes" id="UP001501074">
    <property type="component" value="Unassembled WGS sequence"/>
</dbReference>
<dbReference type="EMBL" id="BAAAZO010000010">
    <property type="protein sequence ID" value="GAA3628123.1"/>
    <property type="molecule type" value="Genomic_DNA"/>
</dbReference>
<evidence type="ECO:0000256" key="2">
    <source>
        <dbReference type="ARBA" id="ARBA00007935"/>
    </source>
</evidence>
<protein>
    <submittedName>
        <fullName evidence="10">Iron chelate uptake ABC transporter family permease subunit</fullName>
    </submittedName>
</protein>
<evidence type="ECO:0000256" key="9">
    <source>
        <dbReference type="SAM" id="Phobius"/>
    </source>
</evidence>
<comment type="caution">
    <text evidence="10">The sequence shown here is derived from an EMBL/GenBank/DDBJ whole genome shotgun (WGS) entry which is preliminary data.</text>
</comment>
<keyword evidence="4" id="KW-1003">Cell membrane</keyword>
<accession>A0ABP7AAG5</accession>
<dbReference type="Pfam" id="PF01032">
    <property type="entry name" value="FecCD"/>
    <property type="match status" value="1"/>
</dbReference>
<evidence type="ECO:0000313" key="11">
    <source>
        <dbReference type="Proteomes" id="UP001501074"/>
    </source>
</evidence>
<dbReference type="InterPro" id="IPR037294">
    <property type="entry name" value="ABC_BtuC-like"/>
</dbReference>
<evidence type="ECO:0000256" key="5">
    <source>
        <dbReference type="ARBA" id="ARBA00022692"/>
    </source>
</evidence>
<feature type="transmembrane region" description="Helical" evidence="9">
    <location>
        <begin position="87"/>
        <end position="106"/>
    </location>
</feature>
<keyword evidence="7 9" id="KW-0472">Membrane</keyword>
<dbReference type="CDD" id="cd06550">
    <property type="entry name" value="TM_ABC_iron-siderophores_like"/>
    <property type="match status" value="1"/>
</dbReference>
<sequence length="358" mass="35995">MPTTTADRTDSTDPAGPTTTSVHPRRRSGTARAAGLVGAAVALAAICVLSVSVGAESLSFPQVWRVLWHDDGSNAALIVHNLRVPRTLLGLVVGAALGVAGTLTQALTSNDLVEPGMLGVNIGASAAVVVGISVFGVTSASGYVWFALLGALLASTGVYLIGIGGRAATAPATLVVAGAATTAVLGAFVNAILLLDTSTFDQFRFWDVGSLAVLGSGSLRATGLFMLAGLLLALPLGRALNALALGDEAAQGLGVHVNRSRALGAVAVVLLCGGATAAAGPISFVGLAVPHVARRIVGPDHRWLLPYSAVLASILLIASDLVGRTIIAPGELQVGIVTAFVGAPVLILLVRRARLARA</sequence>
<feature type="transmembrane region" description="Helical" evidence="9">
    <location>
        <begin position="213"/>
        <end position="234"/>
    </location>
</feature>
<keyword evidence="5 9" id="KW-0812">Transmembrane</keyword>
<comment type="similarity">
    <text evidence="2">Belongs to the binding-protein-dependent transport system permease family. FecCD subfamily.</text>
</comment>
<gene>
    <name evidence="10" type="ORF">GCM10022223_51800</name>
</gene>
<dbReference type="Gene3D" id="1.10.3470.10">
    <property type="entry name" value="ABC transporter involved in vitamin B12 uptake, BtuC"/>
    <property type="match status" value="1"/>
</dbReference>
<proteinExistence type="inferred from homology"/>
<dbReference type="PANTHER" id="PTHR30472:SF1">
    <property type="entry name" value="FE(3+) DICITRATE TRANSPORT SYSTEM PERMEASE PROTEIN FECC-RELATED"/>
    <property type="match status" value="1"/>
</dbReference>
<organism evidence="10 11">
    <name type="scientific">Kineosporia mesophila</name>
    <dbReference type="NCBI Taxonomy" id="566012"/>
    <lineage>
        <taxon>Bacteria</taxon>
        <taxon>Bacillati</taxon>
        <taxon>Actinomycetota</taxon>
        <taxon>Actinomycetes</taxon>
        <taxon>Kineosporiales</taxon>
        <taxon>Kineosporiaceae</taxon>
        <taxon>Kineosporia</taxon>
    </lineage>
</organism>
<reference evidence="11" key="1">
    <citation type="journal article" date="2019" name="Int. J. Syst. Evol. Microbiol.">
        <title>The Global Catalogue of Microorganisms (GCM) 10K type strain sequencing project: providing services to taxonomists for standard genome sequencing and annotation.</title>
        <authorList>
            <consortium name="The Broad Institute Genomics Platform"/>
            <consortium name="The Broad Institute Genome Sequencing Center for Infectious Disease"/>
            <person name="Wu L."/>
            <person name="Ma J."/>
        </authorList>
    </citation>
    <scope>NUCLEOTIDE SEQUENCE [LARGE SCALE GENOMIC DNA]</scope>
    <source>
        <strain evidence="11">JCM 16902</strain>
    </source>
</reference>
<name>A0ABP7AAG5_9ACTN</name>
<feature type="region of interest" description="Disordered" evidence="8">
    <location>
        <begin position="1"/>
        <end position="29"/>
    </location>
</feature>
<dbReference type="SUPFAM" id="SSF81345">
    <property type="entry name" value="ABC transporter involved in vitamin B12 uptake, BtuC"/>
    <property type="match status" value="1"/>
</dbReference>
<feature type="transmembrane region" description="Helical" evidence="9">
    <location>
        <begin position="118"/>
        <end position="137"/>
    </location>
</feature>
<dbReference type="InterPro" id="IPR000522">
    <property type="entry name" value="ABC_transptr_permease_BtuC"/>
</dbReference>
<feature type="transmembrane region" description="Helical" evidence="9">
    <location>
        <begin position="332"/>
        <end position="350"/>
    </location>
</feature>
<evidence type="ECO:0000256" key="7">
    <source>
        <dbReference type="ARBA" id="ARBA00023136"/>
    </source>
</evidence>
<dbReference type="PANTHER" id="PTHR30472">
    <property type="entry name" value="FERRIC ENTEROBACTIN TRANSPORT SYSTEM PERMEASE PROTEIN"/>
    <property type="match status" value="1"/>
</dbReference>
<keyword evidence="11" id="KW-1185">Reference proteome</keyword>
<evidence type="ECO:0000256" key="4">
    <source>
        <dbReference type="ARBA" id="ARBA00022475"/>
    </source>
</evidence>
<evidence type="ECO:0000256" key="8">
    <source>
        <dbReference type="SAM" id="MobiDB-lite"/>
    </source>
</evidence>
<feature type="transmembrane region" description="Helical" evidence="9">
    <location>
        <begin position="174"/>
        <end position="193"/>
    </location>
</feature>
<comment type="subcellular location">
    <subcellularLocation>
        <location evidence="1">Cell membrane</location>
        <topology evidence="1">Multi-pass membrane protein</topology>
    </subcellularLocation>
</comment>
<keyword evidence="3" id="KW-0813">Transport</keyword>
<keyword evidence="6 9" id="KW-1133">Transmembrane helix</keyword>